<gene>
    <name evidence="5" type="ORF">KYI95_07740</name>
</gene>
<keyword evidence="1" id="KW-0175">Coiled coil</keyword>
<evidence type="ECO:0000259" key="3">
    <source>
        <dbReference type="Pfam" id="PF09718"/>
    </source>
</evidence>
<feature type="coiled-coil region" evidence="1">
    <location>
        <begin position="493"/>
        <end position="520"/>
    </location>
</feature>
<dbReference type="Pfam" id="PF09718">
    <property type="entry name" value="Tape_meas_lam_C"/>
    <property type="match status" value="1"/>
</dbReference>
<dbReference type="InterPro" id="IPR006431">
    <property type="entry name" value="Phage_tape_meas_C"/>
</dbReference>
<dbReference type="Proteomes" id="UP001197236">
    <property type="component" value="Unassembled WGS sequence"/>
</dbReference>
<reference evidence="5 6" key="1">
    <citation type="submission" date="2021-07" db="EMBL/GenBank/DDBJ databases">
        <title>A novel phosphonate cluster across the Pantoea species complex is important for pathogenicity in onion.</title>
        <authorList>
            <person name="Zhao M."/>
            <person name="Stice S."/>
            <person name="Shin G.Y."/>
            <person name="Coutinho T."/>
            <person name="Gitaitis R."/>
            <person name="Kvitko B."/>
            <person name="Dutta B."/>
        </authorList>
    </citation>
    <scope>NUCLEOTIDE SEQUENCE [LARGE SCALE GENOMIC DNA]</scope>
    <source>
        <strain evidence="5 6">BD 382</strain>
    </source>
</reference>
<dbReference type="EMBL" id="JAHVXZ010000003">
    <property type="protein sequence ID" value="MBW1257099.1"/>
    <property type="molecule type" value="Genomic_DNA"/>
</dbReference>
<dbReference type="Pfam" id="PF06120">
    <property type="entry name" value="Phage_HK97_TLTM"/>
    <property type="match status" value="1"/>
</dbReference>
<keyword evidence="6" id="KW-1185">Reference proteome</keyword>
<feature type="coiled-coil region" evidence="1">
    <location>
        <begin position="780"/>
        <end position="817"/>
    </location>
</feature>
<sequence>MATLRELIIKISANSSSFQSEISRASRMGADYYKTMEQGGRRAAAASRESQRALTELNSQLASVRATATGMAGAFAGAFATGQLIHYADTWNQLSGRLKLASTSTEDFTSAQKTLMDVSQRTGTSFEANANLYSRIASSLRDAGYASQDVAKVTETVATSLKLSGASTEEASSVITQLSQALGSGVLRGEEFNAIMENGGRLAKLLASGLNTTIGGLRNMANNGQLTTDKLIPILTNVELLRKEFDTLPASVSGSAQKVENAFMAWVGGTNETTGASAALAHTLDGLAGNINNVATAAGVLVAVGVARYFGGVTSGVASATAALLENRRNQIALADAQAVAAVQAQRKALANAEAARSDYNLALAESNVAKNTNASAIATQNLTQKRSAMIAANANLVLSNRAVTTSQESLNAATSAVGLMKTAGAGLLSLVGGIPGLVLLGAGAWYTMYQNQEQARKSAQEYGSTIDEVRKKAQSLALPQVDENRGKTIEALNEQNRLIDEQKAKVAEVKQQMADLSSARGSTGLSSENEANITRAMAILTGNLRVEEERLYQLRGRSADIQQALEAIERRRNDLIREQAWRQNAAYQSLVSMNGENTEFNRLLSLGNQLLASRNGLVRSPMAVPQAAVSAPDQQTLQQKQQAAELAGLTGLAKVRKQAQFDLEKMGRTGVENAKYSMQYVKALEDEYNNTQKVSAAKKADTSATNAKNKAEREAATTAEQYSRKIADLSVAIEVQKVRATQGEKASELYAASHQAGTKWTEEQRKSIRDNATELERWTQKADANVKKQNEQAEALKDLTQAARKLRDEATLTTETRGLSDRQRSRFDETQQINRVFDKTDKGKQAVAAQKAALDELDAKYKAIAASDADWRSGISKGYENWLESVSNVSGTVSQGITSTMSSALDNMSSMLVGSKADWKSWGLSVLQMISKVALQIAIVNAVGSSGSSLGSILGSVAGSFGGVAAGSAGAASTGAMGLATSYTGYDGGGFTGWGGKHEPAGVVHKGEFVFTKEATERIGVSNLYSMMKGYADGGVVGNGTPAFSSGVDRAGGNGGGIVVNASVSVVQGEASGDASASGTLSAAKQLKGIVETTLTERIKKEISPGGLLYRPA</sequence>
<protein>
    <submittedName>
        <fullName evidence="5">Phage tail tape measure protein</fullName>
    </submittedName>
</protein>
<dbReference type="InterPro" id="IPR009302">
    <property type="entry name" value="Tail_length_tape_measure"/>
</dbReference>
<proteinExistence type="predicted"/>
<dbReference type="Pfam" id="PF20155">
    <property type="entry name" value="TMP_3"/>
    <property type="match status" value="1"/>
</dbReference>
<evidence type="ECO:0000259" key="4">
    <source>
        <dbReference type="Pfam" id="PF20155"/>
    </source>
</evidence>
<feature type="domain" description="Bacteriophage tail tape measure C-terminal" evidence="3">
    <location>
        <begin position="871"/>
        <end position="944"/>
    </location>
</feature>
<name>A0ABS6VCQ9_9GAMM</name>
<feature type="domain" description="Tape measure protein N-terminal" evidence="4">
    <location>
        <begin position="83"/>
        <end position="272"/>
    </location>
</feature>
<evidence type="ECO:0000313" key="5">
    <source>
        <dbReference type="EMBL" id="MBW1257099.1"/>
    </source>
</evidence>
<evidence type="ECO:0000313" key="6">
    <source>
        <dbReference type="Proteomes" id="UP001197236"/>
    </source>
</evidence>
<organism evidence="5 6">
    <name type="scientific">Pantoea allii</name>
    <dbReference type="NCBI Taxonomy" id="574096"/>
    <lineage>
        <taxon>Bacteria</taxon>
        <taxon>Pseudomonadati</taxon>
        <taxon>Pseudomonadota</taxon>
        <taxon>Gammaproteobacteria</taxon>
        <taxon>Enterobacterales</taxon>
        <taxon>Erwiniaceae</taxon>
        <taxon>Pantoea</taxon>
    </lineage>
</organism>
<dbReference type="RefSeq" id="WP_218995269.1">
    <property type="nucleotide sequence ID" value="NZ_JAHVXU010000003.1"/>
</dbReference>
<dbReference type="NCBIfam" id="TIGR01541">
    <property type="entry name" value="tape_meas_lam_C"/>
    <property type="match status" value="1"/>
</dbReference>
<evidence type="ECO:0000256" key="1">
    <source>
        <dbReference type="SAM" id="Coils"/>
    </source>
</evidence>
<comment type="caution">
    <text evidence="5">The sequence shown here is derived from an EMBL/GenBank/DDBJ whole genome shotgun (WGS) entry which is preliminary data.</text>
</comment>
<feature type="domain" description="Tail length tape measure" evidence="2">
    <location>
        <begin position="408"/>
        <end position="696"/>
    </location>
</feature>
<accession>A0ABS6VCQ9</accession>
<evidence type="ECO:0000259" key="2">
    <source>
        <dbReference type="Pfam" id="PF06120"/>
    </source>
</evidence>
<dbReference type="NCBIfam" id="TIGR02675">
    <property type="entry name" value="tape_meas_nterm"/>
    <property type="match status" value="1"/>
</dbReference>
<dbReference type="InterPro" id="IPR013491">
    <property type="entry name" value="Tape_meas_N"/>
</dbReference>